<gene>
    <name evidence="1" type="ORF">DT351_03215</name>
</gene>
<sequence length="103" mass="11848">MNQLTVTVPITLPDGYEIIETEKREQLEADKQVIWEVGKAAEVAGLTKKDLYKVLMVFKPQLDIDHGGCVYYPYGGSKYRIESLGFTKFMRNNFARIMKEVIK</sequence>
<evidence type="ECO:0000313" key="1">
    <source>
        <dbReference type="EMBL" id="AXN35421.1"/>
    </source>
</evidence>
<dbReference type="Proteomes" id="UP000257607">
    <property type="component" value="Chromosome"/>
</dbReference>
<proteinExistence type="predicted"/>
<accession>A0A385ACM3</accession>
<dbReference type="EMBL" id="CP031003">
    <property type="protein sequence ID" value="AXN35421.1"/>
    <property type="molecule type" value="Genomic_DNA"/>
</dbReference>
<organism evidence="1 2">
    <name type="scientific">Latilactobacillus curvatus</name>
    <name type="common">Lactobacillus curvatus</name>
    <dbReference type="NCBI Taxonomy" id="28038"/>
    <lineage>
        <taxon>Bacteria</taxon>
        <taxon>Bacillati</taxon>
        <taxon>Bacillota</taxon>
        <taxon>Bacilli</taxon>
        <taxon>Lactobacillales</taxon>
        <taxon>Lactobacillaceae</taxon>
        <taxon>Latilactobacillus</taxon>
    </lineage>
</organism>
<dbReference type="RefSeq" id="WP_116843496.1">
    <property type="nucleotide sequence ID" value="NZ_CP031003.1"/>
</dbReference>
<dbReference type="AlphaFoldDB" id="A0A385ACM3"/>
<evidence type="ECO:0000313" key="2">
    <source>
        <dbReference type="Proteomes" id="UP000257607"/>
    </source>
</evidence>
<name>A0A385ACM3_LATCU</name>
<protein>
    <submittedName>
        <fullName evidence="1">DUF771 domain-containing protein</fullName>
    </submittedName>
</protein>
<dbReference type="InterPro" id="IPR008489">
    <property type="entry name" value="DUF771"/>
</dbReference>
<dbReference type="Pfam" id="PF05595">
    <property type="entry name" value="DUF771"/>
    <property type="match status" value="1"/>
</dbReference>
<reference evidence="1 2" key="1">
    <citation type="submission" date="2018-07" db="EMBL/GenBank/DDBJ databases">
        <title>Lactobacillus curvatus genome sequence.</title>
        <authorList>
            <person name="Prechtl R."/>
        </authorList>
    </citation>
    <scope>NUCLEOTIDE SEQUENCE [LARGE SCALE GENOMIC DNA]</scope>
    <source>
        <strain evidence="1 2">TMW 1.1928</strain>
    </source>
</reference>